<evidence type="ECO:0000256" key="2">
    <source>
        <dbReference type="ARBA" id="ARBA00035032"/>
    </source>
</evidence>
<dbReference type="InterPro" id="IPR003165">
    <property type="entry name" value="Piwi"/>
</dbReference>
<dbReference type="AlphaFoldDB" id="A0A552IW16"/>
<name>A0A552IW16_9CHRO</name>
<gene>
    <name evidence="5" type="ORF">EWV54_12120</name>
</gene>
<dbReference type="Gene3D" id="3.30.420.10">
    <property type="entry name" value="Ribonuclease H-like superfamily/Ribonuclease H"/>
    <property type="match status" value="1"/>
</dbReference>
<dbReference type="InterPro" id="IPR036397">
    <property type="entry name" value="RNaseH_sf"/>
</dbReference>
<dbReference type="EMBL" id="SFAV01000159">
    <property type="protein sequence ID" value="TRU87641.1"/>
    <property type="molecule type" value="Genomic_DNA"/>
</dbReference>
<dbReference type="Proteomes" id="UP000319191">
    <property type="component" value="Unassembled WGS sequence"/>
</dbReference>
<dbReference type="GO" id="GO:0003723">
    <property type="term" value="F:RNA binding"/>
    <property type="evidence" value="ECO:0007669"/>
    <property type="project" value="InterPro"/>
</dbReference>
<evidence type="ECO:0000259" key="4">
    <source>
        <dbReference type="PROSITE" id="PS50822"/>
    </source>
</evidence>
<dbReference type="Pfam" id="PF02171">
    <property type="entry name" value="Piwi"/>
    <property type="match status" value="1"/>
</dbReference>
<comment type="similarity">
    <text evidence="1">Belongs to the argonaute family. Long pAgo subfamily.</text>
</comment>
<accession>A0A552IW16</accession>
<dbReference type="Gene3D" id="3.40.50.2300">
    <property type="match status" value="1"/>
</dbReference>
<dbReference type="InterPro" id="IPR003100">
    <property type="entry name" value="PAZ_dom"/>
</dbReference>
<reference evidence="5 6" key="1">
    <citation type="submission" date="2019-01" db="EMBL/GenBank/DDBJ databases">
        <title>Coherence of Microcystis species and biogeography revealed through population genomics.</title>
        <authorList>
            <person name="Perez-Carrascal O.M."/>
            <person name="Terrat Y."/>
            <person name="Giani A."/>
            <person name="Fortin N."/>
            <person name="Tromas N."/>
            <person name="Shapiro B.J."/>
        </authorList>
    </citation>
    <scope>NUCLEOTIDE SEQUENCE [LARGE SCALE GENOMIC DNA]</scope>
    <source>
        <strain evidence="5">Mn_MB_F_20050700_S1D</strain>
    </source>
</reference>
<evidence type="ECO:0000256" key="1">
    <source>
        <dbReference type="ARBA" id="ARBA00035012"/>
    </source>
</evidence>
<sequence length="767" mass="87898">MNYTAANTVNTPLFLSEITCLTLNNSCWNCFKLNHQVTRKIGNRFSWQFSRKFPEVVVIFEDHCFWVLAKDEKSLPSEQQWKKALSDIQEVLREDIGDHYYSIHWLKDSQITALVTAQLAVRILKIFGKFSYPIVYPKDSQISENQVQVRREVNFWAEIINDTYPAICLTVESSIVYSGDLEQFYENHPYRQDAAKLLVGLKVKDRETNGTAKIIKIAGTIGEKREELLTKATGSISRRKLEEADLGQPVVAVKFGKNPREYIYPLAALKPCVTDQDESLFQVNYGDLLKATKIPYVERQKLLQSYKQEAQKTLNNFGVQLRETSMNSKDYPKLFWTPSLSLEQTPILFGKGKRGEKRETLKGLSGGGVYKRHREYEDPARKIRLAILKPANLKVGDFREKLEKRLELYKFETILPPENQINFSVEGVGFEKRARLEEAVDQLIGGEIPVDIALVFLPQEDRNADNTEEGSLYSWIKRKFLERGVMTQMIYEKTLNDKRNYDNILNQVVPGILAKLGNLPYVLAEPLEIADYFIGLDVGRIPKKNLPGSLNVCASVRLYGKRGEFVRCRVEDSLTEGEEIPQRMLEKFLPQAELKNQTVLIYRDGKFQGKEVDNLLARARAINAKLILVECYKSGIPRLYNLEQNNLEQNNLEQNNLEQNNLKQKQINAPSKGLAFALSTREVILITSQVSEQIGVPRPLRLKVHELGEPVDLKQLVDTTLKLTLLHYGSLKEPRLPIPLYGADAIAYRRLQGIYPSLLEDDCQFWL</sequence>
<dbReference type="PROSITE" id="PS50821">
    <property type="entry name" value="PAZ"/>
    <property type="match status" value="1"/>
</dbReference>
<feature type="domain" description="Piwi" evidence="4">
    <location>
        <begin position="452"/>
        <end position="755"/>
    </location>
</feature>
<evidence type="ECO:0000259" key="3">
    <source>
        <dbReference type="PROSITE" id="PS50821"/>
    </source>
</evidence>
<comment type="caution">
    <text evidence="5">The sequence shown here is derived from an EMBL/GenBank/DDBJ whole genome shotgun (WGS) entry which is preliminary data.</text>
</comment>
<dbReference type="InterPro" id="IPR012337">
    <property type="entry name" value="RNaseH-like_sf"/>
</dbReference>
<feature type="domain" description="PAZ" evidence="3">
    <location>
        <begin position="180"/>
        <end position="273"/>
    </location>
</feature>
<protein>
    <recommendedName>
        <fullName evidence="2">Protein argonaute</fullName>
    </recommendedName>
</protein>
<dbReference type="SUPFAM" id="SSF53098">
    <property type="entry name" value="Ribonuclease H-like"/>
    <property type="match status" value="1"/>
</dbReference>
<evidence type="ECO:0000313" key="6">
    <source>
        <dbReference type="Proteomes" id="UP000319191"/>
    </source>
</evidence>
<dbReference type="PROSITE" id="PS50822">
    <property type="entry name" value="PIWI"/>
    <property type="match status" value="1"/>
</dbReference>
<proteinExistence type="inferred from homology"/>
<organism evidence="5 6">
    <name type="scientific">Microcystis novacekii Mn_MB_F_20050700_S1D</name>
    <dbReference type="NCBI Taxonomy" id="2486266"/>
    <lineage>
        <taxon>Bacteria</taxon>
        <taxon>Bacillati</taxon>
        <taxon>Cyanobacteriota</taxon>
        <taxon>Cyanophyceae</taxon>
        <taxon>Oscillatoriophycideae</taxon>
        <taxon>Chroococcales</taxon>
        <taxon>Microcystaceae</taxon>
        <taxon>Microcystis</taxon>
    </lineage>
</organism>
<evidence type="ECO:0000313" key="5">
    <source>
        <dbReference type="EMBL" id="TRU87641.1"/>
    </source>
</evidence>
<dbReference type="SMART" id="SM00950">
    <property type="entry name" value="Piwi"/>
    <property type="match status" value="1"/>
</dbReference>